<dbReference type="EMBL" id="KL142402">
    <property type="protein sequence ID" value="KDR69374.1"/>
    <property type="molecule type" value="Genomic_DNA"/>
</dbReference>
<dbReference type="AlphaFoldDB" id="A0A067SNV2"/>
<keyword evidence="3" id="KW-1185">Reference proteome</keyword>
<organism evidence="2 3">
    <name type="scientific">Galerina marginata (strain CBS 339.88)</name>
    <dbReference type="NCBI Taxonomy" id="685588"/>
    <lineage>
        <taxon>Eukaryota</taxon>
        <taxon>Fungi</taxon>
        <taxon>Dikarya</taxon>
        <taxon>Basidiomycota</taxon>
        <taxon>Agaricomycotina</taxon>
        <taxon>Agaricomycetes</taxon>
        <taxon>Agaricomycetidae</taxon>
        <taxon>Agaricales</taxon>
        <taxon>Agaricineae</taxon>
        <taxon>Strophariaceae</taxon>
        <taxon>Galerina</taxon>
    </lineage>
</organism>
<evidence type="ECO:0000256" key="1">
    <source>
        <dbReference type="SAM" id="MobiDB-lite"/>
    </source>
</evidence>
<sequence>MFSLSDSRHPNSKPFLRDEDTEAHVPDEPARGVEYANTRPHGLPEVIECWPFTGMAR</sequence>
<proteinExistence type="predicted"/>
<accession>A0A067SNV2</accession>
<gene>
    <name evidence="2" type="ORF">GALMADRAFT_230631</name>
</gene>
<feature type="region of interest" description="Disordered" evidence="1">
    <location>
        <begin position="1"/>
        <end position="37"/>
    </location>
</feature>
<reference evidence="3" key="1">
    <citation type="journal article" date="2014" name="Proc. Natl. Acad. Sci. U.S.A.">
        <title>Extensive sampling of basidiomycete genomes demonstrates inadequacy of the white-rot/brown-rot paradigm for wood decay fungi.</title>
        <authorList>
            <person name="Riley R."/>
            <person name="Salamov A.A."/>
            <person name="Brown D.W."/>
            <person name="Nagy L.G."/>
            <person name="Floudas D."/>
            <person name="Held B.W."/>
            <person name="Levasseur A."/>
            <person name="Lombard V."/>
            <person name="Morin E."/>
            <person name="Otillar R."/>
            <person name="Lindquist E.A."/>
            <person name="Sun H."/>
            <person name="LaButti K.M."/>
            <person name="Schmutz J."/>
            <person name="Jabbour D."/>
            <person name="Luo H."/>
            <person name="Baker S.E."/>
            <person name="Pisabarro A.G."/>
            <person name="Walton J.D."/>
            <person name="Blanchette R.A."/>
            <person name="Henrissat B."/>
            <person name="Martin F."/>
            <person name="Cullen D."/>
            <person name="Hibbett D.S."/>
            <person name="Grigoriev I.V."/>
        </authorList>
    </citation>
    <scope>NUCLEOTIDE SEQUENCE [LARGE SCALE GENOMIC DNA]</scope>
    <source>
        <strain evidence="3">CBS 339.88</strain>
    </source>
</reference>
<dbReference type="Proteomes" id="UP000027222">
    <property type="component" value="Unassembled WGS sequence"/>
</dbReference>
<evidence type="ECO:0000313" key="2">
    <source>
        <dbReference type="EMBL" id="KDR69374.1"/>
    </source>
</evidence>
<protein>
    <submittedName>
        <fullName evidence="2">Uncharacterized protein</fullName>
    </submittedName>
</protein>
<name>A0A067SNV2_GALM3</name>
<feature type="compositionally biased region" description="Basic and acidic residues" evidence="1">
    <location>
        <begin position="15"/>
        <end position="31"/>
    </location>
</feature>
<evidence type="ECO:0000313" key="3">
    <source>
        <dbReference type="Proteomes" id="UP000027222"/>
    </source>
</evidence>
<dbReference type="HOGENOM" id="CLU_2996635_0_0_1"/>